<name>A6G3W2_9BACT</name>
<dbReference type="GO" id="GO:0016787">
    <property type="term" value="F:hydrolase activity"/>
    <property type="evidence" value="ECO:0007669"/>
    <property type="project" value="UniProtKB-ARBA"/>
</dbReference>
<dbReference type="RefSeq" id="WP_006971411.1">
    <property type="nucleotide sequence ID" value="NZ_ABCS01000019.1"/>
</dbReference>
<dbReference type="eggNOG" id="COG1524">
    <property type="taxonomic scope" value="Bacteria"/>
</dbReference>
<sequence length="472" mass="52142">MQRTLVLNVVGLTKALLGPHTPRLQAFAEAGGALPLRTICPALTCSVQSTFVTGALPSQHGCVANGWYFRDLAQVWLWRQSNALVEGPKLWELGRDRDRDFTCAKLFWWYNMYASVDWAVTPRPIYRADGRKLPDIHTAPGSLRAELTRSLGSFPLFNFWGPRADISSSRWIARAAIELERRHQPSLNLVYLPHLDYDLQRFGPDGPEAAAALREIDAVCGELLDAAEAAGLRVVILSEYGITAVDGPVHINRALRAAGLVATRTEIGEEHFDAGASRAFAVADHQVAHVYVRDPEDVAKVRALLEGLDGVERVLDASTKAAAGLDHPRSGELVAISKAKRWFSYYWWLDDARAPDYARTVDIHRKPGYDPAELFVDPQLRAPQLRVASWLLRSKLLNQRALLDLIPLDASIVRGSHGRVTDSLDAGPVFLTNAPELLPQAEAVEATAVQGLLLDHVFGRQARASERRRDAS</sequence>
<comment type="caution">
    <text evidence="1">The sequence shown here is derived from an EMBL/GenBank/DDBJ whole genome shotgun (WGS) entry which is preliminary data.</text>
</comment>
<accession>A6G3W2</accession>
<organism evidence="1 2">
    <name type="scientific">Plesiocystis pacifica SIR-1</name>
    <dbReference type="NCBI Taxonomy" id="391625"/>
    <lineage>
        <taxon>Bacteria</taxon>
        <taxon>Pseudomonadati</taxon>
        <taxon>Myxococcota</taxon>
        <taxon>Polyangia</taxon>
        <taxon>Nannocystales</taxon>
        <taxon>Nannocystaceae</taxon>
        <taxon>Plesiocystis</taxon>
    </lineage>
</organism>
<evidence type="ECO:0000313" key="1">
    <source>
        <dbReference type="EMBL" id="EDM79499.1"/>
    </source>
</evidence>
<dbReference type="SUPFAM" id="SSF53649">
    <property type="entry name" value="Alkaline phosphatase-like"/>
    <property type="match status" value="1"/>
</dbReference>
<protein>
    <submittedName>
        <fullName evidence="1">Type I phosphodiesterase/nucleotide pyrophosphatase</fullName>
    </submittedName>
</protein>
<keyword evidence="2" id="KW-1185">Reference proteome</keyword>
<dbReference type="Proteomes" id="UP000005801">
    <property type="component" value="Unassembled WGS sequence"/>
</dbReference>
<dbReference type="PANTHER" id="PTHR10151">
    <property type="entry name" value="ECTONUCLEOTIDE PYROPHOSPHATASE/PHOSPHODIESTERASE"/>
    <property type="match status" value="1"/>
</dbReference>
<dbReference type="STRING" id="391625.PPSIR1_35272"/>
<dbReference type="OrthoDB" id="9771966at2"/>
<evidence type="ECO:0000313" key="2">
    <source>
        <dbReference type="Proteomes" id="UP000005801"/>
    </source>
</evidence>
<dbReference type="CDD" id="cd16018">
    <property type="entry name" value="Enpp"/>
    <property type="match status" value="1"/>
</dbReference>
<reference evidence="1 2" key="1">
    <citation type="submission" date="2007-06" db="EMBL/GenBank/DDBJ databases">
        <authorList>
            <person name="Shimkets L."/>
            <person name="Ferriera S."/>
            <person name="Johnson J."/>
            <person name="Kravitz S."/>
            <person name="Beeson K."/>
            <person name="Sutton G."/>
            <person name="Rogers Y.-H."/>
            <person name="Friedman R."/>
            <person name="Frazier M."/>
            <person name="Venter J.C."/>
        </authorList>
    </citation>
    <scope>NUCLEOTIDE SEQUENCE [LARGE SCALE GENOMIC DNA]</scope>
    <source>
        <strain evidence="1 2">SIR-1</strain>
    </source>
</reference>
<dbReference type="InterPro" id="IPR002591">
    <property type="entry name" value="Phosphodiest/P_Trfase"/>
</dbReference>
<proteinExistence type="predicted"/>
<dbReference type="PANTHER" id="PTHR10151:SF120">
    <property type="entry name" value="BIS(5'-ADENOSYL)-TRIPHOSPHATASE"/>
    <property type="match status" value="1"/>
</dbReference>
<dbReference type="AlphaFoldDB" id="A6G3W2"/>
<gene>
    <name evidence="1" type="ORF">PPSIR1_35272</name>
</gene>
<dbReference type="InterPro" id="IPR017850">
    <property type="entry name" value="Alkaline_phosphatase_core_sf"/>
</dbReference>
<dbReference type="Pfam" id="PF01663">
    <property type="entry name" value="Phosphodiest"/>
    <property type="match status" value="1"/>
</dbReference>
<dbReference type="EMBL" id="ABCS01000019">
    <property type="protein sequence ID" value="EDM79499.1"/>
    <property type="molecule type" value="Genomic_DNA"/>
</dbReference>
<dbReference type="Gene3D" id="3.40.720.10">
    <property type="entry name" value="Alkaline Phosphatase, subunit A"/>
    <property type="match status" value="1"/>
</dbReference>